<proteinExistence type="predicted"/>
<protein>
    <submittedName>
        <fullName evidence="2">Uncharacterized protein</fullName>
    </submittedName>
</protein>
<dbReference type="AlphaFoldDB" id="A0A2A2M2U9"/>
<reference evidence="2 3" key="1">
    <citation type="journal article" date="2017" name="Curr. Biol.">
        <title>Genome architecture and evolution of a unichromosomal asexual nematode.</title>
        <authorList>
            <person name="Fradin H."/>
            <person name="Zegar C."/>
            <person name="Gutwein M."/>
            <person name="Lucas J."/>
            <person name="Kovtun M."/>
            <person name="Corcoran D."/>
            <person name="Baugh L.R."/>
            <person name="Kiontke K."/>
            <person name="Gunsalus K."/>
            <person name="Fitch D.H."/>
            <person name="Piano F."/>
        </authorList>
    </citation>
    <scope>NUCLEOTIDE SEQUENCE [LARGE SCALE GENOMIC DNA]</scope>
    <source>
        <strain evidence="2">PF1309</strain>
    </source>
</reference>
<organism evidence="2 3">
    <name type="scientific">Diploscapter pachys</name>
    <dbReference type="NCBI Taxonomy" id="2018661"/>
    <lineage>
        <taxon>Eukaryota</taxon>
        <taxon>Metazoa</taxon>
        <taxon>Ecdysozoa</taxon>
        <taxon>Nematoda</taxon>
        <taxon>Chromadorea</taxon>
        <taxon>Rhabditida</taxon>
        <taxon>Rhabditina</taxon>
        <taxon>Rhabditomorpha</taxon>
        <taxon>Rhabditoidea</taxon>
        <taxon>Rhabditidae</taxon>
        <taxon>Diploscapter</taxon>
    </lineage>
</organism>
<comment type="caution">
    <text evidence="2">The sequence shown here is derived from an EMBL/GenBank/DDBJ whole genome shotgun (WGS) entry which is preliminary data.</text>
</comment>
<evidence type="ECO:0000256" key="1">
    <source>
        <dbReference type="SAM" id="MobiDB-lite"/>
    </source>
</evidence>
<name>A0A2A2M2U9_9BILA</name>
<evidence type="ECO:0000313" key="3">
    <source>
        <dbReference type="Proteomes" id="UP000218231"/>
    </source>
</evidence>
<accession>A0A2A2M2U9</accession>
<feature type="region of interest" description="Disordered" evidence="1">
    <location>
        <begin position="22"/>
        <end position="67"/>
    </location>
</feature>
<dbReference type="Proteomes" id="UP000218231">
    <property type="component" value="Unassembled WGS sequence"/>
</dbReference>
<gene>
    <name evidence="2" type="ORF">WR25_16465</name>
</gene>
<dbReference type="EMBL" id="LIAE01006019">
    <property type="protein sequence ID" value="PAV92776.1"/>
    <property type="molecule type" value="Genomic_DNA"/>
</dbReference>
<keyword evidence="3" id="KW-1185">Reference proteome</keyword>
<evidence type="ECO:0000313" key="2">
    <source>
        <dbReference type="EMBL" id="PAV92776.1"/>
    </source>
</evidence>
<feature type="compositionally biased region" description="Polar residues" evidence="1">
    <location>
        <begin position="54"/>
        <end position="63"/>
    </location>
</feature>
<sequence>MADWTRPAEIGLTQEPCQLWLRAGVSGDSRHPGRVPGSAKPHGDGRRLEPSPSPQSGPRTNPKASGVGLDQRGAVAVAGIAGQNLQAAADICRHQVDVDAAGFVEAVRLVGQFADLVAGGAGAHRGNLFNAGKLVLRRTFQRGAVVGLQRFDFGVERVDDADEGITPIHGHPSSA</sequence>